<reference evidence="2 3" key="1">
    <citation type="submission" date="2016-10" db="EMBL/GenBank/DDBJ databases">
        <title>Genome sequence of a sulfur-reducing bacterium Desulfurobacterium indicum K6013.</title>
        <authorList>
            <person name="Cao J."/>
            <person name="Shao Z."/>
            <person name="Alain K."/>
            <person name="Jebbar M."/>
        </authorList>
    </citation>
    <scope>NUCLEOTIDE SEQUENCE [LARGE SCALE GENOMIC DNA]</scope>
    <source>
        <strain evidence="2 3">K6013</strain>
    </source>
</reference>
<keyword evidence="3" id="KW-1185">Reference proteome</keyword>
<evidence type="ECO:0000313" key="3">
    <source>
        <dbReference type="Proteomes" id="UP000187408"/>
    </source>
</evidence>
<evidence type="ECO:0000313" key="2">
    <source>
        <dbReference type="EMBL" id="OMH41274.1"/>
    </source>
</evidence>
<dbReference type="RefSeq" id="WP_076712246.1">
    <property type="nucleotide sequence ID" value="NZ_MOEN01000002.1"/>
</dbReference>
<dbReference type="AlphaFoldDB" id="A0A1R1MNL0"/>
<comment type="caution">
    <text evidence="2">The sequence shown here is derived from an EMBL/GenBank/DDBJ whole genome shotgun (WGS) entry which is preliminary data.</text>
</comment>
<name>A0A1R1MNL0_9BACT</name>
<dbReference type="STRING" id="1914305.BLW93_00980"/>
<evidence type="ECO:0000256" key="1">
    <source>
        <dbReference type="SAM" id="Coils"/>
    </source>
</evidence>
<dbReference type="EMBL" id="MOEN01000002">
    <property type="protein sequence ID" value="OMH41274.1"/>
    <property type="molecule type" value="Genomic_DNA"/>
</dbReference>
<dbReference type="PANTHER" id="PTHR32329">
    <property type="entry name" value="BIFUNCTIONAL PROTEIN [INCLUDES 2-HYDROXYACYL-COA DEHYDRATASE (N-TER) AND ITS ACTIVATOR DOMAIN (C_TERM)-RELATED"/>
    <property type="match status" value="1"/>
</dbReference>
<accession>A0A1R1MNL0</accession>
<proteinExistence type="predicted"/>
<dbReference type="PANTHER" id="PTHR32329:SF2">
    <property type="entry name" value="BIFUNCTIONAL PROTEIN [INCLUDES 2-HYDROXYACYL-COA DEHYDRATASE (N-TER) AND ITS ACTIVATOR DOMAIN (C_TERM)"/>
    <property type="match status" value="1"/>
</dbReference>
<keyword evidence="1" id="KW-0175">Coiled coil</keyword>
<dbReference type="InterPro" id="IPR051805">
    <property type="entry name" value="Dehydratase_Activator_Redct"/>
</dbReference>
<feature type="coiled-coil region" evidence="1">
    <location>
        <begin position="402"/>
        <end position="429"/>
    </location>
</feature>
<sequence length="481" mass="55199">MRTILFGSLTPIHDRLIEAAVEHLGYDAQHLPQPDIEALKTGRELCNKGMCNPVYFTVGNLINFLKKEAENGIKVEDKYIFVTIGACGPCRFGMYEMEYKNALKLAGFENLKVSLLNQTTFSAEGEITLTWNFIYSLMKAVIIADILRDLGYKIRPYEINKGETDRKLSEATELMFRIIRNSGKAKDIITGLREVKKLFSTIEIDYSIPKPIVNVIGEFWVQTTESDGNYHIHRWLEEEGAEVKVEPISGWIDYQLYTEREKIFIEAKAKGFSLKLLKKLAFLTGLQEFYRHLFETFRHIVKERAGTFVSQKLLWNLAKEYYDPLVTGGEGHLEVAKHIYNVKFQKAHMTLSLKPFGCMPSTQSDGVQTKVISDYPETIFVSVETSGDSEVNVKSRIQMKLYEAKELAVEEFEKALKETNLTKNEVKEAVKTNQNLRNPFVKLSKTGLLTAERFIRGNRKEIKAFLKVKQEKKWTPSTLKK</sequence>
<dbReference type="Proteomes" id="UP000187408">
    <property type="component" value="Unassembled WGS sequence"/>
</dbReference>
<organism evidence="2 3">
    <name type="scientific">Desulfurobacterium indicum</name>
    <dbReference type="NCBI Taxonomy" id="1914305"/>
    <lineage>
        <taxon>Bacteria</taxon>
        <taxon>Pseudomonadati</taxon>
        <taxon>Aquificota</taxon>
        <taxon>Aquificia</taxon>
        <taxon>Desulfurobacteriales</taxon>
        <taxon>Desulfurobacteriaceae</taxon>
        <taxon>Desulfurobacterium</taxon>
    </lineage>
</organism>
<dbReference type="OrthoDB" id="9780120at2"/>
<gene>
    <name evidence="2" type="ORF">BLW93_00980</name>
</gene>
<protein>
    <recommendedName>
        <fullName evidence="4">2-hydroxyglutaryl-CoA dehydratase</fullName>
    </recommendedName>
</protein>
<evidence type="ECO:0008006" key="4">
    <source>
        <dbReference type="Google" id="ProtNLM"/>
    </source>
</evidence>